<dbReference type="SUPFAM" id="SSF50630">
    <property type="entry name" value="Acid proteases"/>
    <property type="match status" value="1"/>
</dbReference>
<dbReference type="InterPro" id="IPR032799">
    <property type="entry name" value="TAXi_C"/>
</dbReference>
<dbReference type="Pfam" id="PF14541">
    <property type="entry name" value="TAXi_C"/>
    <property type="match status" value="1"/>
</dbReference>
<dbReference type="OMA" id="EVFMARM"/>
<dbReference type="HOGENOM" id="CLU_2363073_0_0_1"/>
<dbReference type="EnsemblPlants" id="OB02G21170.1">
    <property type="protein sequence ID" value="OB02G21170.1"/>
    <property type="gene ID" value="OB02G21170"/>
</dbReference>
<evidence type="ECO:0000259" key="1">
    <source>
        <dbReference type="Pfam" id="PF14541"/>
    </source>
</evidence>
<organism evidence="2">
    <name type="scientific">Oryza brachyantha</name>
    <name type="common">malo sina</name>
    <dbReference type="NCBI Taxonomy" id="4533"/>
    <lineage>
        <taxon>Eukaryota</taxon>
        <taxon>Viridiplantae</taxon>
        <taxon>Streptophyta</taxon>
        <taxon>Embryophyta</taxon>
        <taxon>Tracheophyta</taxon>
        <taxon>Spermatophyta</taxon>
        <taxon>Magnoliopsida</taxon>
        <taxon>Liliopsida</taxon>
        <taxon>Poales</taxon>
        <taxon>Poaceae</taxon>
        <taxon>BOP clade</taxon>
        <taxon>Oryzoideae</taxon>
        <taxon>Oryzeae</taxon>
        <taxon>Oryzinae</taxon>
        <taxon>Oryza</taxon>
    </lineage>
</organism>
<keyword evidence="3" id="KW-1185">Reference proteome</keyword>
<feature type="domain" description="Xylanase inhibitor C-terminal" evidence="1">
    <location>
        <begin position="10"/>
        <end position="89"/>
    </location>
</feature>
<dbReference type="Gramene" id="OB02G21170.1">
    <property type="protein sequence ID" value="OB02G21170.1"/>
    <property type="gene ID" value="OB02G21170"/>
</dbReference>
<accession>J3LBV0</accession>
<proteinExistence type="predicted"/>
<evidence type="ECO:0000313" key="2">
    <source>
        <dbReference type="EnsemblPlants" id="OB02G21170.1"/>
    </source>
</evidence>
<dbReference type="AlphaFoldDB" id="J3LBV0"/>
<sequence>MTGAGVSSTYNVHLLGISIDRTRLPIPDGMFVLDPKTGHGDVTFGTSTPVTLLVDLAYNLIVEVFMARMLAAASMTAFNGTRRLCFLVDPGVENIG</sequence>
<evidence type="ECO:0000313" key="3">
    <source>
        <dbReference type="Proteomes" id="UP000006038"/>
    </source>
</evidence>
<reference evidence="2" key="1">
    <citation type="submission" date="2013-04" db="UniProtKB">
        <authorList>
            <consortium name="EnsemblPlants"/>
        </authorList>
    </citation>
    <scope>IDENTIFICATION</scope>
</reference>
<dbReference type="Proteomes" id="UP000006038">
    <property type="component" value="Unassembled WGS sequence"/>
</dbReference>
<dbReference type="Gene3D" id="2.40.70.10">
    <property type="entry name" value="Acid Proteases"/>
    <property type="match status" value="1"/>
</dbReference>
<name>J3LBV0_ORYBR</name>
<protein>
    <recommendedName>
        <fullName evidence="1">Xylanase inhibitor C-terminal domain-containing protein</fullName>
    </recommendedName>
</protein>
<dbReference type="InterPro" id="IPR021109">
    <property type="entry name" value="Peptidase_aspartic_dom_sf"/>
</dbReference>